<evidence type="ECO:0008006" key="4">
    <source>
        <dbReference type="Google" id="ProtNLM"/>
    </source>
</evidence>
<keyword evidence="3" id="KW-1185">Reference proteome</keyword>
<accession>A0ABN9QTM1</accession>
<organism evidence="2 3">
    <name type="scientific">Prorocentrum cordatum</name>
    <dbReference type="NCBI Taxonomy" id="2364126"/>
    <lineage>
        <taxon>Eukaryota</taxon>
        <taxon>Sar</taxon>
        <taxon>Alveolata</taxon>
        <taxon>Dinophyceae</taxon>
        <taxon>Prorocentrales</taxon>
        <taxon>Prorocentraceae</taxon>
        <taxon>Prorocentrum</taxon>
    </lineage>
</organism>
<name>A0ABN9QTM1_9DINO</name>
<dbReference type="Proteomes" id="UP001189429">
    <property type="component" value="Unassembled WGS sequence"/>
</dbReference>
<evidence type="ECO:0000313" key="3">
    <source>
        <dbReference type="Proteomes" id="UP001189429"/>
    </source>
</evidence>
<proteinExistence type="predicted"/>
<evidence type="ECO:0000313" key="2">
    <source>
        <dbReference type="EMBL" id="CAK0809625.1"/>
    </source>
</evidence>
<dbReference type="EMBL" id="CAUYUJ010004447">
    <property type="protein sequence ID" value="CAK0809625.1"/>
    <property type="molecule type" value="Genomic_DNA"/>
</dbReference>
<sequence length="150" mass="16506">MGVFWDWPSLLQGDPIKAKIANDAALQEGKTQKSTEEAAEEAKRIPAEKAAFKHALQETMDLWYAHQATTVLLLTPGHHRPHADTASPRMRQHARVRVRPVGLDYVRALFRGADQEWLAPGCALGRSGRSRAGGGIREGWDGPAGRPRPV</sequence>
<reference evidence="2" key="1">
    <citation type="submission" date="2023-10" db="EMBL/GenBank/DDBJ databases">
        <authorList>
            <person name="Chen Y."/>
            <person name="Shah S."/>
            <person name="Dougan E. K."/>
            <person name="Thang M."/>
            <person name="Chan C."/>
        </authorList>
    </citation>
    <scope>NUCLEOTIDE SEQUENCE [LARGE SCALE GENOMIC DNA]</scope>
</reference>
<protein>
    <recommendedName>
        <fullName evidence="4">FACT complex subunit</fullName>
    </recommendedName>
</protein>
<feature type="region of interest" description="Disordered" evidence="1">
    <location>
        <begin position="128"/>
        <end position="150"/>
    </location>
</feature>
<evidence type="ECO:0000256" key="1">
    <source>
        <dbReference type="SAM" id="MobiDB-lite"/>
    </source>
</evidence>
<comment type="caution">
    <text evidence="2">The sequence shown here is derived from an EMBL/GenBank/DDBJ whole genome shotgun (WGS) entry which is preliminary data.</text>
</comment>
<gene>
    <name evidence="2" type="ORF">PCOR1329_LOCUS14836</name>
</gene>